<evidence type="ECO:0000259" key="1">
    <source>
        <dbReference type="Pfam" id="PF06452"/>
    </source>
</evidence>
<feature type="domain" description="Carbohydrate-binding" evidence="1">
    <location>
        <begin position="33"/>
        <end position="177"/>
    </location>
</feature>
<dbReference type="CDD" id="cd09618">
    <property type="entry name" value="CBM9_like_2"/>
    <property type="match status" value="1"/>
</dbReference>
<organism evidence="3 4">
    <name type="scientific">Hwangdonia seohaensis</name>
    <dbReference type="NCBI Taxonomy" id="1240727"/>
    <lineage>
        <taxon>Bacteria</taxon>
        <taxon>Pseudomonadati</taxon>
        <taxon>Bacteroidota</taxon>
        <taxon>Flavobacteriia</taxon>
        <taxon>Flavobacteriales</taxon>
        <taxon>Flavobacteriaceae</taxon>
        <taxon>Hwangdonia</taxon>
    </lineage>
</organism>
<comment type="caution">
    <text evidence="3">The sequence shown here is derived from an EMBL/GenBank/DDBJ whole genome shotgun (WGS) entry which is preliminary data.</text>
</comment>
<dbReference type="EMBL" id="JBHTLJ010000003">
    <property type="protein sequence ID" value="MFD1163033.1"/>
    <property type="molecule type" value="Genomic_DNA"/>
</dbReference>
<sequence>MRIRSLFIAFFILTNAGFSQTEIPKATAPIQLDGFIDPAEWQHAFVLTDFKQIEPNLGASTSEKIIVKLLYNTQYLFIAANIPFTNPSEIFATTLERDKAQSDDDYFEFYIDSYNDKLNTLVFRTNPLGTRQDLEISRNGEDFNSSWNTFWSAASKINNNGWSTEIRIPFSSLRYQAATINTMRIKAIVKYKEKNERVISPQNNTEVASAHYHFSNSEEVQFQNLPISKPLYITPYLKGNFISQNLLNENGTAYKNQTTFLERKKYTVNETLDKILSNMGLDVKYKPTANSTIDFTLNTDFAEVEVDDRVVNISRFPIFLPEKRLFFLENADLFNSNQFDHRLFNSRRIGIENGSAIPIIGGIRFTGNSSKWQYGMLSMQTHKVESIALSNNMSVARLRKTIGSKGSNIGILNTNKINKDESNHLLAIDANIRFTDIIRSRFTVAATFDTQTGNWKPMYGAAVNTFRPNGFGIDYYFREYTENFNPELGFVERPNTKRLTLNNGWRKTYANPTFLRYFRIGHYITKYWLSSNGAHEVFQTNFYVTATHKKGYELSAFMPMYLEDNLYASWQIAEDVAVPMGAYQMWKMNPFISTGNAKPYQLYLDVEFGDFYGGKQLTTYVNVTYDFSKTFKAELGVRYNRLSFPVTYTTNNASRKLNLSRYFSRLKLNFSSKASLNSYMQYDTRSNKAGLNLRFRYNPTEGTDLYLVYNHNVNINRDALTPKPPFTNNQVVVVKFSKTFLR</sequence>
<reference evidence="4" key="1">
    <citation type="journal article" date="2019" name="Int. J. Syst. Evol. Microbiol.">
        <title>The Global Catalogue of Microorganisms (GCM) 10K type strain sequencing project: providing services to taxonomists for standard genome sequencing and annotation.</title>
        <authorList>
            <consortium name="The Broad Institute Genomics Platform"/>
            <consortium name="The Broad Institute Genome Sequencing Center for Infectious Disease"/>
            <person name="Wu L."/>
            <person name="Ma J."/>
        </authorList>
    </citation>
    <scope>NUCLEOTIDE SEQUENCE [LARGE SCALE GENOMIC DNA]</scope>
    <source>
        <strain evidence="4">CCUG 63246</strain>
    </source>
</reference>
<dbReference type="InterPro" id="IPR045670">
    <property type="entry name" value="DUF5916"/>
</dbReference>
<dbReference type="SUPFAM" id="SSF49344">
    <property type="entry name" value="CBD9-like"/>
    <property type="match status" value="1"/>
</dbReference>
<dbReference type="RefSeq" id="WP_311940068.1">
    <property type="nucleotide sequence ID" value="NZ_JAVSCK010000003.1"/>
</dbReference>
<evidence type="ECO:0000313" key="4">
    <source>
        <dbReference type="Proteomes" id="UP001597163"/>
    </source>
</evidence>
<proteinExistence type="predicted"/>
<dbReference type="InterPro" id="IPR010502">
    <property type="entry name" value="Carb-bd_dom_fam9"/>
</dbReference>
<dbReference type="Proteomes" id="UP001597163">
    <property type="component" value="Unassembled WGS sequence"/>
</dbReference>
<dbReference type="Pfam" id="PF06452">
    <property type="entry name" value="CBM9_1"/>
    <property type="match status" value="1"/>
</dbReference>
<protein>
    <submittedName>
        <fullName evidence="3">DUF5916 domain-containing protein</fullName>
    </submittedName>
</protein>
<dbReference type="Gene3D" id="2.60.40.1190">
    <property type="match status" value="1"/>
</dbReference>
<gene>
    <name evidence="3" type="ORF">ACFQ2E_11425</name>
</gene>
<evidence type="ECO:0000313" key="3">
    <source>
        <dbReference type="EMBL" id="MFD1163033.1"/>
    </source>
</evidence>
<keyword evidence="4" id="KW-1185">Reference proteome</keyword>
<name>A0ABW3RDU7_9FLAO</name>
<dbReference type="Pfam" id="PF19313">
    <property type="entry name" value="DUF5916"/>
    <property type="match status" value="1"/>
</dbReference>
<feature type="domain" description="DUF5916" evidence="2">
    <location>
        <begin position="274"/>
        <end position="352"/>
    </location>
</feature>
<evidence type="ECO:0000259" key="2">
    <source>
        <dbReference type="Pfam" id="PF19313"/>
    </source>
</evidence>
<accession>A0ABW3RDU7</accession>